<evidence type="ECO:0000313" key="10">
    <source>
        <dbReference type="EMBL" id="GHA29554.1"/>
    </source>
</evidence>
<dbReference type="GO" id="GO:0008137">
    <property type="term" value="F:NADH dehydrogenase (ubiquinone) activity"/>
    <property type="evidence" value="ECO:0007669"/>
    <property type="project" value="InterPro"/>
</dbReference>
<dbReference type="EMBL" id="BMZE01000003">
    <property type="protein sequence ID" value="GHA29554.1"/>
    <property type="molecule type" value="Genomic_DNA"/>
</dbReference>
<dbReference type="PANTHER" id="PTHR42703">
    <property type="entry name" value="NADH DEHYDROGENASE"/>
    <property type="match status" value="1"/>
</dbReference>
<dbReference type="InterPro" id="IPR050586">
    <property type="entry name" value="CPA3_Na-H_Antiporter_D"/>
</dbReference>
<evidence type="ECO:0000256" key="8">
    <source>
        <dbReference type="SAM" id="Phobius"/>
    </source>
</evidence>
<feature type="transmembrane region" description="Helical" evidence="8">
    <location>
        <begin position="20"/>
        <end position="42"/>
    </location>
</feature>
<evidence type="ECO:0000256" key="1">
    <source>
        <dbReference type="ARBA" id="ARBA00004651"/>
    </source>
</evidence>
<evidence type="ECO:0000256" key="3">
    <source>
        <dbReference type="ARBA" id="ARBA00022475"/>
    </source>
</evidence>
<organism evidence="10 11">
    <name type="scientific">Devosia pacifica</name>
    <dbReference type="NCBI Taxonomy" id="1335967"/>
    <lineage>
        <taxon>Bacteria</taxon>
        <taxon>Pseudomonadati</taxon>
        <taxon>Pseudomonadota</taxon>
        <taxon>Alphaproteobacteria</taxon>
        <taxon>Hyphomicrobiales</taxon>
        <taxon>Devosiaceae</taxon>
        <taxon>Devosia</taxon>
    </lineage>
</organism>
<feature type="transmembrane region" description="Helical" evidence="8">
    <location>
        <begin position="224"/>
        <end position="248"/>
    </location>
</feature>
<feature type="transmembrane region" description="Helical" evidence="8">
    <location>
        <begin position="128"/>
        <end position="146"/>
    </location>
</feature>
<feature type="domain" description="NADH:quinone oxidoreductase/Mrp antiporter transmembrane" evidence="9">
    <location>
        <begin position="148"/>
        <end position="423"/>
    </location>
</feature>
<dbReference type="PRINTS" id="PR01437">
    <property type="entry name" value="NUOXDRDTASE4"/>
</dbReference>
<dbReference type="RefSeq" id="WP_189426214.1">
    <property type="nucleotide sequence ID" value="NZ_BMZE01000003.1"/>
</dbReference>
<dbReference type="InterPro" id="IPR003918">
    <property type="entry name" value="NADH_UbQ_OxRdtase"/>
</dbReference>
<dbReference type="Pfam" id="PF00361">
    <property type="entry name" value="Proton_antipo_M"/>
    <property type="match status" value="1"/>
</dbReference>
<feature type="transmembrane region" description="Helical" evidence="8">
    <location>
        <begin position="387"/>
        <end position="409"/>
    </location>
</feature>
<feature type="transmembrane region" description="Helical" evidence="8">
    <location>
        <begin position="318"/>
        <end position="336"/>
    </location>
</feature>
<dbReference type="PANTHER" id="PTHR42703:SF1">
    <property type="entry name" value="NA(+)_H(+) ANTIPORTER SUBUNIT D1"/>
    <property type="match status" value="1"/>
</dbReference>
<reference evidence="10" key="2">
    <citation type="submission" date="2020-09" db="EMBL/GenBank/DDBJ databases">
        <authorList>
            <person name="Sun Q."/>
            <person name="Kim S."/>
        </authorList>
    </citation>
    <scope>NUCLEOTIDE SEQUENCE</scope>
    <source>
        <strain evidence="10">KCTC 32437</strain>
    </source>
</reference>
<comment type="similarity">
    <text evidence="2">Belongs to the CPA3 antiporters (TC 2.A.63) subunit D family.</text>
</comment>
<evidence type="ECO:0000256" key="6">
    <source>
        <dbReference type="ARBA" id="ARBA00023136"/>
    </source>
</evidence>
<feature type="transmembrane region" description="Helical" evidence="8">
    <location>
        <begin position="348"/>
        <end position="366"/>
    </location>
</feature>
<keyword evidence="6 8" id="KW-0472">Membrane</keyword>
<evidence type="ECO:0000256" key="4">
    <source>
        <dbReference type="ARBA" id="ARBA00022692"/>
    </source>
</evidence>
<dbReference type="GO" id="GO:0042773">
    <property type="term" value="P:ATP synthesis coupled electron transport"/>
    <property type="evidence" value="ECO:0007669"/>
    <property type="project" value="InterPro"/>
</dbReference>
<feature type="transmembrane region" description="Helical" evidence="8">
    <location>
        <begin position="432"/>
        <end position="454"/>
    </location>
</feature>
<proteinExistence type="inferred from homology"/>
<feature type="transmembrane region" description="Helical" evidence="8">
    <location>
        <begin position="92"/>
        <end position="116"/>
    </location>
</feature>
<feature type="transmembrane region" description="Helical" evidence="8">
    <location>
        <begin position="289"/>
        <end position="311"/>
    </location>
</feature>
<keyword evidence="11" id="KW-1185">Reference proteome</keyword>
<protein>
    <submittedName>
        <fullName evidence="10">Cation:proton antiporter</fullName>
    </submittedName>
</protein>
<feature type="transmembrane region" description="Helical" evidence="8">
    <location>
        <begin position="487"/>
        <end position="511"/>
    </location>
</feature>
<keyword evidence="3" id="KW-1003">Cell membrane</keyword>
<evidence type="ECO:0000256" key="7">
    <source>
        <dbReference type="RuleBase" id="RU000320"/>
    </source>
</evidence>
<evidence type="ECO:0000256" key="2">
    <source>
        <dbReference type="ARBA" id="ARBA00005346"/>
    </source>
</evidence>
<sequence>MDYATELDLPPAMLATATPLADWVLVLPMALLLMGAALLLVLRRSKDFHAWFAVLVVLGVLWCEVTLLGRVIADGPQAMTMGNWLPPFGITFVADLFGTMFALAAAVVTLVLIAYMEMDRSRGDNRDGQFALVLLLLAGVTGSFLTGDFFNLYVWFEVMLIASFGLLVLGGTRLQLDGAIKYGFLNFLATTLFLLALGLTYALLGTLNMADIIGKAEGANPTALAGIASLLLLAFGMKAAAFPVNAWLPASYHTPPAAVSALFAGLLTKVGIFAMMRALVFLFPASRDLLEPVLMVVAAATLVVAPLGALAETNVRRAMGFIVIGGIGVVLTGIAMPNQPGVAGAGFYILHAIVTMTALYLVAGLVEKVTGQTDSRRMGGIYAANSPLSILFMIVVLAAAGVPPFLGFWPKLLLIEAGLEHAGISTAGVSEIGWGGLAMVVALLLNAWLTLMAGGRLWAHIFWRAGPEAGAEAEAEPLRRLVGKQDILGMGATAALLTLIVIAGLFPGVLFEIVDTAARDMLQPARYIAAVGLAGGGAP</sequence>
<reference evidence="10" key="1">
    <citation type="journal article" date="2014" name="Int. J. Syst. Evol. Microbiol.">
        <title>Complete genome sequence of Corynebacterium casei LMG S-19264T (=DSM 44701T), isolated from a smear-ripened cheese.</title>
        <authorList>
            <consortium name="US DOE Joint Genome Institute (JGI-PGF)"/>
            <person name="Walter F."/>
            <person name="Albersmeier A."/>
            <person name="Kalinowski J."/>
            <person name="Ruckert C."/>
        </authorList>
    </citation>
    <scope>NUCLEOTIDE SEQUENCE</scope>
    <source>
        <strain evidence="10">KCTC 32437</strain>
    </source>
</reference>
<dbReference type="Proteomes" id="UP000646579">
    <property type="component" value="Unassembled WGS sequence"/>
</dbReference>
<dbReference type="GO" id="GO:0005886">
    <property type="term" value="C:plasma membrane"/>
    <property type="evidence" value="ECO:0007669"/>
    <property type="project" value="UniProtKB-SubCell"/>
</dbReference>
<feature type="transmembrane region" description="Helical" evidence="8">
    <location>
        <begin position="49"/>
        <end position="72"/>
    </location>
</feature>
<evidence type="ECO:0000259" key="9">
    <source>
        <dbReference type="Pfam" id="PF00361"/>
    </source>
</evidence>
<keyword evidence="4 7" id="KW-0812">Transmembrane</keyword>
<evidence type="ECO:0000256" key="5">
    <source>
        <dbReference type="ARBA" id="ARBA00022989"/>
    </source>
</evidence>
<accession>A0A918S8Q2</accession>
<comment type="caution">
    <text evidence="10">The sequence shown here is derived from an EMBL/GenBank/DDBJ whole genome shotgun (WGS) entry which is preliminary data.</text>
</comment>
<dbReference type="InterPro" id="IPR001750">
    <property type="entry name" value="ND/Mrp_TM"/>
</dbReference>
<keyword evidence="5 8" id="KW-1133">Transmembrane helix</keyword>
<gene>
    <name evidence="10" type="primary">mnhD</name>
    <name evidence="10" type="ORF">GCM10007989_26440</name>
</gene>
<feature type="transmembrane region" description="Helical" evidence="8">
    <location>
        <begin position="184"/>
        <end position="204"/>
    </location>
</feature>
<dbReference type="AlphaFoldDB" id="A0A918S8Q2"/>
<comment type="subcellular location">
    <subcellularLocation>
        <location evidence="1">Cell membrane</location>
        <topology evidence="1">Multi-pass membrane protein</topology>
    </subcellularLocation>
    <subcellularLocation>
        <location evidence="7">Membrane</location>
        <topology evidence="7">Multi-pass membrane protein</topology>
    </subcellularLocation>
</comment>
<feature type="transmembrane region" description="Helical" evidence="8">
    <location>
        <begin position="260"/>
        <end position="283"/>
    </location>
</feature>
<evidence type="ECO:0000313" key="11">
    <source>
        <dbReference type="Proteomes" id="UP000646579"/>
    </source>
</evidence>
<name>A0A918S8Q2_9HYPH</name>
<feature type="transmembrane region" description="Helical" evidence="8">
    <location>
        <begin position="152"/>
        <end position="172"/>
    </location>
</feature>